<keyword evidence="3" id="KW-1185">Reference proteome</keyword>
<organism evidence="2 3">
    <name type="scientific">Chelatococcus caeni</name>
    <dbReference type="NCBI Taxonomy" id="1348468"/>
    <lineage>
        <taxon>Bacteria</taxon>
        <taxon>Pseudomonadati</taxon>
        <taxon>Pseudomonadota</taxon>
        <taxon>Alphaproteobacteria</taxon>
        <taxon>Hyphomicrobiales</taxon>
        <taxon>Chelatococcaceae</taxon>
        <taxon>Chelatococcus</taxon>
    </lineage>
</organism>
<evidence type="ECO:0000313" key="3">
    <source>
        <dbReference type="Proteomes" id="UP000577362"/>
    </source>
</evidence>
<dbReference type="Proteomes" id="UP000577362">
    <property type="component" value="Unassembled WGS sequence"/>
</dbReference>
<evidence type="ECO:0000259" key="1">
    <source>
        <dbReference type="Pfam" id="PF18551"/>
    </source>
</evidence>
<sequence>MTLPTGPSPSTSGVMTAWAQLVGQIFTVWREAGLSWKPRVRWFPRIPPHLDIVFGWLFDPAEGDDVDAILFSDERSSSPLHDIRDFVGGLQLPMIDIKGRAGEFADAAFDIMRPNTWSETARRIVGFRQQRERLAPQYRHTREPDLEILAHMYVSGRPLRGMRYPLTPEAVCYPGFFSAARVVPIAEEFVLRGFLKKTFLDRLHECRSCRSRRLSAREECPSCRSADLRETALIHHFHCAALMPEELFRHGTALVCPKCKRQLRNYGKDYDRPGHAHVCNTCDTTSSELEVGFVCLDCSARMDGDAANRVDLFSYSLTDAARAFLEGHAAVLAANLPVSLQREVARLNATAGARAAIAEIRFAGKDALIATSGRPAFQKSRDLLVENLRNRLAGVGSLHVAEDVAYILIECFEPHAEAWLHSLLARSEHLLRYKLDARLAIAQLLGRAQP</sequence>
<dbReference type="Pfam" id="PF18551">
    <property type="entry name" value="TackOD1"/>
    <property type="match status" value="1"/>
</dbReference>
<reference evidence="2 3" key="1">
    <citation type="submission" date="2020-08" db="EMBL/GenBank/DDBJ databases">
        <title>Genomic Encyclopedia of Type Strains, Phase IV (KMG-IV): sequencing the most valuable type-strain genomes for metagenomic binning, comparative biology and taxonomic classification.</title>
        <authorList>
            <person name="Goeker M."/>
        </authorList>
    </citation>
    <scope>NUCLEOTIDE SEQUENCE [LARGE SCALE GENOMIC DNA]</scope>
    <source>
        <strain evidence="2 3">DSM 103737</strain>
    </source>
</reference>
<gene>
    <name evidence="2" type="ORF">GGR16_002557</name>
</gene>
<feature type="domain" description="Thaumarchaeal output" evidence="1">
    <location>
        <begin position="139"/>
        <end position="317"/>
    </location>
</feature>
<accession>A0A840C1J3</accession>
<proteinExistence type="predicted"/>
<protein>
    <recommendedName>
        <fullName evidence="1">Thaumarchaeal output domain-containing protein</fullName>
    </recommendedName>
</protein>
<comment type="caution">
    <text evidence="2">The sequence shown here is derived from an EMBL/GenBank/DDBJ whole genome shotgun (WGS) entry which is preliminary data.</text>
</comment>
<dbReference type="AlphaFoldDB" id="A0A840C1J3"/>
<evidence type="ECO:0000313" key="2">
    <source>
        <dbReference type="EMBL" id="MBB4017528.1"/>
    </source>
</evidence>
<dbReference type="EMBL" id="JACIEN010000002">
    <property type="protein sequence ID" value="MBB4017528.1"/>
    <property type="molecule type" value="Genomic_DNA"/>
</dbReference>
<dbReference type="InterPro" id="IPR040572">
    <property type="entry name" value="TackOD1"/>
</dbReference>
<name>A0A840C1J3_9HYPH</name>
<dbReference type="RefSeq" id="WP_246373005.1">
    <property type="nucleotide sequence ID" value="NZ_JACIEN010000002.1"/>
</dbReference>